<comment type="caution">
    <text evidence="12">The sequence shown here is derived from an EMBL/GenBank/DDBJ whole genome shotgun (WGS) entry which is preliminary data.</text>
</comment>
<dbReference type="Pfam" id="PF02870">
    <property type="entry name" value="Methyltransf_1N"/>
    <property type="match status" value="1"/>
</dbReference>
<dbReference type="Proteomes" id="UP000325218">
    <property type="component" value="Unassembled WGS sequence"/>
</dbReference>
<dbReference type="FunFam" id="1.10.10.10:FF:000214">
    <property type="entry name" value="Methylated-DNA--protein-cysteine methyltransferase"/>
    <property type="match status" value="1"/>
</dbReference>
<comment type="similarity">
    <text evidence="2 9">Belongs to the MGMT family.</text>
</comment>
<keyword evidence="13" id="KW-1185">Reference proteome</keyword>
<evidence type="ECO:0000256" key="6">
    <source>
        <dbReference type="ARBA" id="ARBA00022763"/>
    </source>
</evidence>
<evidence type="ECO:0000256" key="8">
    <source>
        <dbReference type="ARBA" id="ARBA00049348"/>
    </source>
</evidence>
<dbReference type="InterPro" id="IPR036631">
    <property type="entry name" value="MGMT_N_sf"/>
</dbReference>
<keyword evidence="3 9" id="KW-0963">Cytoplasm</keyword>
<comment type="function">
    <text evidence="9">Involved in the cellular defense against the biological effects of O6-methylguanine (O6-MeG) and O4-methylthymine (O4-MeT) in DNA. Repairs the methylated nucleobase in DNA by stoichiometrically transferring the methyl group to a cysteine residue in the enzyme. This is a suicide reaction: the enzyme is irreversibly inactivated.</text>
</comment>
<evidence type="ECO:0000313" key="13">
    <source>
        <dbReference type="Proteomes" id="UP000325218"/>
    </source>
</evidence>
<dbReference type="OrthoDB" id="9802228at2"/>
<comment type="miscellaneous">
    <text evidence="9">This enzyme catalyzes only one turnover and therefore is not strictly catalytic. According to one definition, an enzyme is a biocatalyst that acts repeatedly and over many reaction cycles.</text>
</comment>
<dbReference type="AlphaFoldDB" id="A0A5D0CMQ4"/>
<comment type="catalytic activity">
    <reaction evidence="8 9">
        <text>a 6-O-methyl-2'-deoxyguanosine in DNA + L-cysteinyl-[protein] = S-methyl-L-cysteinyl-[protein] + a 2'-deoxyguanosine in DNA</text>
        <dbReference type="Rhea" id="RHEA:24000"/>
        <dbReference type="Rhea" id="RHEA-COMP:10131"/>
        <dbReference type="Rhea" id="RHEA-COMP:10132"/>
        <dbReference type="Rhea" id="RHEA-COMP:11367"/>
        <dbReference type="Rhea" id="RHEA-COMP:11368"/>
        <dbReference type="ChEBI" id="CHEBI:29950"/>
        <dbReference type="ChEBI" id="CHEBI:82612"/>
        <dbReference type="ChEBI" id="CHEBI:85445"/>
        <dbReference type="ChEBI" id="CHEBI:85448"/>
        <dbReference type="EC" id="2.1.1.63"/>
    </reaction>
</comment>
<accession>A0A5D0CMQ4</accession>
<dbReference type="NCBIfam" id="TIGR00589">
    <property type="entry name" value="ogt"/>
    <property type="match status" value="1"/>
</dbReference>
<dbReference type="EMBL" id="VSDO01000005">
    <property type="protein sequence ID" value="TYA10850.1"/>
    <property type="molecule type" value="Genomic_DNA"/>
</dbReference>
<feature type="domain" description="Methylguanine DNA methyltransferase ribonuclease-like" evidence="11">
    <location>
        <begin position="9"/>
        <end position="87"/>
    </location>
</feature>
<dbReference type="CDD" id="cd06445">
    <property type="entry name" value="ATase"/>
    <property type="match status" value="1"/>
</dbReference>
<evidence type="ECO:0000256" key="9">
    <source>
        <dbReference type="HAMAP-Rule" id="MF_00772"/>
    </source>
</evidence>
<sequence>MKTKPTLSIYWMHYRFENWSLYLAATEQGLCYVGSQGADFQELVDGINRRFPRAALIRDEARLRPYAAELTAYFQGSLSRFTLPFDLRGTAFQSAVWAALLQIPYGQTSSYSDIAALIGRPSSVRAVGSAIGANPVLITVPCHRVVGKNGTLTGYRGGLEMKARLLELERKGSEGNARGTESLDRTVG</sequence>
<keyword evidence="6 9" id="KW-0227">DNA damage</keyword>
<dbReference type="RefSeq" id="WP_148456906.1">
    <property type="nucleotide sequence ID" value="NZ_VSDO01000005.1"/>
</dbReference>
<evidence type="ECO:0000256" key="7">
    <source>
        <dbReference type="ARBA" id="ARBA00023204"/>
    </source>
</evidence>
<organism evidence="12 13">
    <name type="scientific">Paenibacillus faecis</name>
    <dbReference type="NCBI Taxonomy" id="862114"/>
    <lineage>
        <taxon>Bacteria</taxon>
        <taxon>Bacillati</taxon>
        <taxon>Bacillota</taxon>
        <taxon>Bacilli</taxon>
        <taxon>Bacillales</taxon>
        <taxon>Paenibacillaceae</taxon>
        <taxon>Paenibacillus</taxon>
    </lineage>
</organism>
<dbReference type="InterPro" id="IPR001497">
    <property type="entry name" value="MethylDNA_cys_MeTrfase_AS"/>
</dbReference>
<evidence type="ECO:0000259" key="10">
    <source>
        <dbReference type="Pfam" id="PF01035"/>
    </source>
</evidence>
<keyword evidence="4 9" id="KW-0489">Methyltransferase</keyword>
<dbReference type="EC" id="2.1.1.63" evidence="9"/>
<dbReference type="PANTHER" id="PTHR10815">
    <property type="entry name" value="METHYLATED-DNA--PROTEIN-CYSTEINE METHYLTRANSFERASE"/>
    <property type="match status" value="1"/>
</dbReference>
<evidence type="ECO:0000256" key="5">
    <source>
        <dbReference type="ARBA" id="ARBA00022679"/>
    </source>
</evidence>
<gene>
    <name evidence="12" type="ORF">FRY98_24050</name>
</gene>
<evidence type="ECO:0000256" key="2">
    <source>
        <dbReference type="ARBA" id="ARBA00008711"/>
    </source>
</evidence>
<reference evidence="12 13" key="1">
    <citation type="submission" date="2019-08" db="EMBL/GenBank/DDBJ databases">
        <title>Genome sequencing of Paenibacillus faecis DSM 23593(T).</title>
        <authorList>
            <person name="Kook J.-K."/>
            <person name="Park S.-N."/>
            <person name="Lim Y.K."/>
        </authorList>
    </citation>
    <scope>NUCLEOTIDE SEQUENCE [LARGE SCALE GENOMIC DNA]</scope>
    <source>
        <strain evidence="12 13">DSM 23593</strain>
    </source>
</reference>
<feature type="active site" description="Nucleophile; methyl group acceptor" evidence="9">
    <location>
        <position position="142"/>
    </location>
</feature>
<protein>
    <recommendedName>
        <fullName evidence="9">Methylated-DNA--protein-cysteine methyltransferase</fullName>
        <ecNumber evidence="9">2.1.1.63</ecNumber>
    </recommendedName>
    <alternativeName>
        <fullName evidence="9">6-O-methylguanine-DNA methyltransferase</fullName>
        <shortName evidence="9">MGMT</shortName>
    </alternativeName>
    <alternativeName>
        <fullName evidence="9">O-6-methylguanine-DNA-alkyltransferase</fullName>
    </alternativeName>
</protein>
<dbReference type="InterPro" id="IPR023546">
    <property type="entry name" value="MGMT"/>
</dbReference>
<keyword evidence="5 9" id="KW-0808">Transferase</keyword>
<evidence type="ECO:0000313" key="12">
    <source>
        <dbReference type="EMBL" id="TYA10850.1"/>
    </source>
</evidence>
<dbReference type="PANTHER" id="PTHR10815:SF12">
    <property type="entry name" value="METHYLATED-DNA--PROTEIN-CYSTEINE METHYLTRANSFERASE, INDUCIBLE"/>
    <property type="match status" value="1"/>
</dbReference>
<dbReference type="GO" id="GO:0006307">
    <property type="term" value="P:DNA alkylation repair"/>
    <property type="evidence" value="ECO:0007669"/>
    <property type="project" value="UniProtKB-UniRule"/>
</dbReference>
<dbReference type="InterPro" id="IPR036217">
    <property type="entry name" value="MethylDNA_cys_MeTrfase_DNAb"/>
</dbReference>
<dbReference type="InterPro" id="IPR036388">
    <property type="entry name" value="WH-like_DNA-bd_sf"/>
</dbReference>
<evidence type="ECO:0000256" key="1">
    <source>
        <dbReference type="ARBA" id="ARBA00001286"/>
    </source>
</evidence>
<comment type="catalytic activity">
    <reaction evidence="1 9">
        <text>a 4-O-methyl-thymidine in DNA + L-cysteinyl-[protein] = a thymidine in DNA + S-methyl-L-cysteinyl-[protein]</text>
        <dbReference type="Rhea" id="RHEA:53428"/>
        <dbReference type="Rhea" id="RHEA-COMP:10131"/>
        <dbReference type="Rhea" id="RHEA-COMP:10132"/>
        <dbReference type="Rhea" id="RHEA-COMP:13555"/>
        <dbReference type="Rhea" id="RHEA-COMP:13556"/>
        <dbReference type="ChEBI" id="CHEBI:29950"/>
        <dbReference type="ChEBI" id="CHEBI:82612"/>
        <dbReference type="ChEBI" id="CHEBI:137386"/>
        <dbReference type="ChEBI" id="CHEBI:137387"/>
        <dbReference type="EC" id="2.1.1.63"/>
    </reaction>
</comment>
<proteinExistence type="inferred from homology"/>
<dbReference type="Pfam" id="PF01035">
    <property type="entry name" value="DNA_binding_1"/>
    <property type="match status" value="1"/>
</dbReference>
<dbReference type="HAMAP" id="MF_00772">
    <property type="entry name" value="OGT"/>
    <property type="match status" value="1"/>
</dbReference>
<dbReference type="InterPro" id="IPR014048">
    <property type="entry name" value="MethylDNA_cys_MeTrfase_DNA-bd"/>
</dbReference>
<name>A0A5D0CMQ4_9BACL</name>
<dbReference type="InterPro" id="IPR008332">
    <property type="entry name" value="MethylG_MeTrfase_N"/>
</dbReference>
<feature type="domain" description="Methylated-DNA-[protein]-cysteine S-methyltransferase DNA binding" evidence="10">
    <location>
        <begin position="91"/>
        <end position="170"/>
    </location>
</feature>
<dbReference type="PROSITE" id="PS00374">
    <property type="entry name" value="MGMT"/>
    <property type="match status" value="1"/>
</dbReference>
<dbReference type="SUPFAM" id="SSF46767">
    <property type="entry name" value="Methylated DNA-protein cysteine methyltransferase, C-terminal domain"/>
    <property type="match status" value="1"/>
</dbReference>
<dbReference type="GO" id="GO:0005737">
    <property type="term" value="C:cytoplasm"/>
    <property type="evidence" value="ECO:0007669"/>
    <property type="project" value="UniProtKB-SubCell"/>
</dbReference>
<keyword evidence="7 9" id="KW-0234">DNA repair</keyword>
<evidence type="ECO:0000256" key="4">
    <source>
        <dbReference type="ARBA" id="ARBA00022603"/>
    </source>
</evidence>
<dbReference type="Gene3D" id="1.10.10.10">
    <property type="entry name" value="Winged helix-like DNA-binding domain superfamily/Winged helix DNA-binding domain"/>
    <property type="match status" value="1"/>
</dbReference>
<comment type="subcellular location">
    <subcellularLocation>
        <location evidence="9">Cytoplasm</location>
    </subcellularLocation>
</comment>
<dbReference type="GO" id="GO:0032259">
    <property type="term" value="P:methylation"/>
    <property type="evidence" value="ECO:0007669"/>
    <property type="project" value="UniProtKB-KW"/>
</dbReference>
<dbReference type="Gene3D" id="3.30.160.70">
    <property type="entry name" value="Methylated DNA-protein cysteine methyltransferase domain"/>
    <property type="match status" value="1"/>
</dbReference>
<evidence type="ECO:0000256" key="3">
    <source>
        <dbReference type="ARBA" id="ARBA00022490"/>
    </source>
</evidence>
<evidence type="ECO:0000259" key="11">
    <source>
        <dbReference type="Pfam" id="PF02870"/>
    </source>
</evidence>
<dbReference type="GO" id="GO:0003908">
    <property type="term" value="F:methylated-DNA-[protein]-cysteine S-methyltransferase activity"/>
    <property type="evidence" value="ECO:0007669"/>
    <property type="project" value="UniProtKB-UniRule"/>
</dbReference>
<dbReference type="SUPFAM" id="SSF53155">
    <property type="entry name" value="Methylated DNA-protein cysteine methyltransferase domain"/>
    <property type="match status" value="1"/>
</dbReference>